<dbReference type="AlphaFoldDB" id="A0A6P1T6L8"/>
<keyword evidence="5 6" id="KW-0408">Iron</keyword>
<sequence>MNLQTRVSSVWQCIKKFNLFLATISVFSGALAEEQAQAITDQSKISLQADKEFGEYLASECLTCHRTDGTSKGIPSITNLPMESFADALRAYRRGERSNSAMQTVAARLSDEEIAALAAFFAQMDENGNGGSNEDQ</sequence>
<evidence type="ECO:0000256" key="7">
    <source>
        <dbReference type="SAM" id="SignalP"/>
    </source>
</evidence>
<dbReference type="InterPro" id="IPR036909">
    <property type="entry name" value="Cyt_c-like_dom_sf"/>
</dbReference>
<keyword evidence="2 6" id="KW-0349">Heme</keyword>
<dbReference type="EMBL" id="CP046620">
    <property type="protein sequence ID" value="QHQ36909.1"/>
    <property type="molecule type" value="Genomic_DNA"/>
</dbReference>
<keyword evidence="1" id="KW-0813">Transport</keyword>
<dbReference type="InterPro" id="IPR050597">
    <property type="entry name" value="Cytochrome_c_Oxidase_Subunit"/>
</dbReference>
<dbReference type="KEGG" id="amaq:GO499_17840"/>
<keyword evidence="4" id="KW-0249">Electron transport</keyword>
<protein>
    <submittedName>
        <fullName evidence="9">C-type cytochrome</fullName>
    </submittedName>
</protein>
<dbReference type="RefSeq" id="WP_161863452.1">
    <property type="nucleotide sequence ID" value="NZ_CP046620.1"/>
</dbReference>
<evidence type="ECO:0000256" key="4">
    <source>
        <dbReference type="ARBA" id="ARBA00022982"/>
    </source>
</evidence>
<evidence type="ECO:0000256" key="5">
    <source>
        <dbReference type="ARBA" id="ARBA00023004"/>
    </source>
</evidence>
<dbReference type="Proteomes" id="UP000464495">
    <property type="component" value="Chromosome"/>
</dbReference>
<reference evidence="9 10" key="1">
    <citation type="submission" date="2019-12" db="EMBL/GenBank/DDBJ databases">
        <title>Complete genome sequence of Algicella marina strain 9Alg 56(T) isolated from the red alga Tichocarpus crinitus.</title>
        <authorList>
            <person name="Kim S.-G."/>
            <person name="Nedashkovskaya O.I."/>
        </authorList>
    </citation>
    <scope>NUCLEOTIDE SEQUENCE [LARGE SCALE GENOMIC DNA]</scope>
    <source>
        <strain evidence="9 10">9Alg 56</strain>
    </source>
</reference>
<dbReference type="GO" id="GO:0046872">
    <property type="term" value="F:metal ion binding"/>
    <property type="evidence" value="ECO:0007669"/>
    <property type="project" value="UniProtKB-KW"/>
</dbReference>
<name>A0A6P1T6L8_9RHOB</name>
<gene>
    <name evidence="9" type="ORF">GO499_17840</name>
</gene>
<evidence type="ECO:0000256" key="3">
    <source>
        <dbReference type="ARBA" id="ARBA00022723"/>
    </source>
</evidence>
<dbReference type="GO" id="GO:0009055">
    <property type="term" value="F:electron transfer activity"/>
    <property type="evidence" value="ECO:0007669"/>
    <property type="project" value="InterPro"/>
</dbReference>
<evidence type="ECO:0000256" key="2">
    <source>
        <dbReference type="ARBA" id="ARBA00022617"/>
    </source>
</evidence>
<dbReference type="SUPFAM" id="SSF46626">
    <property type="entry name" value="Cytochrome c"/>
    <property type="match status" value="1"/>
</dbReference>
<proteinExistence type="predicted"/>
<evidence type="ECO:0000259" key="8">
    <source>
        <dbReference type="PROSITE" id="PS51007"/>
    </source>
</evidence>
<organism evidence="9 10">
    <name type="scientific">Algicella marina</name>
    <dbReference type="NCBI Taxonomy" id="2683284"/>
    <lineage>
        <taxon>Bacteria</taxon>
        <taxon>Pseudomonadati</taxon>
        <taxon>Pseudomonadota</taxon>
        <taxon>Alphaproteobacteria</taxon>
        <taxon>Rhodobacterales</taxon>
        <taxon>Paracoccaceae</taxon>
        <taxon>Algicella</taxon>
    </lineage>
</organism>
<evidence type="ECO:0000256" key="6">
    <source>
        <dbReference type="PROSITE-ProRule" id="PRU00433"/>
    </source>
</evidence>
<dbReference type="PANTHER" id="PTHR33751">
    <property type="entry name" value="CBB3-TYPE CYTOCHROME C OXIDASE SUBUNIT FIXP"/>
    <property type="match status" value="1"/>
</dbReference>
<feature type="signal peptide" evidence="7">
    <location>
        <begin position="1"/>
        <end position="32"/>
    </location>
</feature>
<keyword evidence="10" id="KW-1185">Reference proteome</keyword>
<evidence type="ECO:0000256" key="1">
    <source>
        <dbReference type="ARBA" id="ARBA00022448"/>
    </source>
</evidence>
<dbReference type="GO" id="GO:0020037">
    <property type="term" value="F:heme binding"/>
    <property type="evidence" value="ECO:0007669"/>
    <property type="project" value="InterPro"/>
</dbReference>
<dbReference type="PANTHER" id="PTHR33751:SF9">
    <property type="entry name" value="CYTOCHROME C4"/>
    <property type="match status" value="1"/>
</dbReference>
<accession>A0A6P1T6L8</accession>
<keyword evidence="3 6" id="KW-0479">Metal-binding</keyword>
<dbReference type="PROSITE" id="PS51007">
    <property type="entry name" value="CYTC"/>
    <property type="match status" value="1"/>
</dbReference>
<feature type="chain" id="PRO_5027114592" evidence="7">
    <location>
        <begin position="33"/>
        <end position="136"/>
    </location>
</feature>
<keyword evidence="7" id="KW-0732">Signal</keyword>
<feature type="domain" description="Cytochrome c" evidence="8">
    <location>
        <begin position="49"/>
        <end position="125"/>
    </location>
</feature>
<evidence type="ECO:0000313" key="10">
    <source>
        <dbReference type="Proteomes" id="UP000464495"/>
    </source>
</evidence>
<dbReference type="InterPro" id="IPR009056">
    <property type="entry name" value="Cyt_c-like_dom"/>
</dbReference>
<evidence type="ECO:0000313" key="9">
    <source>
        <dbReference type="EMBL" id="QHQ36909.1"/>
    </source>
</evidence>
<dbReference type="Gene3D" id="1.10.760.10">
    <property type="entry name" value="Cytochrome c-like domain"/>
    <property type="match status" value="1"/>
</dbReference>
<dbReference type="Pfam" id="PF13442">
    <property type="entry name" value="Cytochrome_CBB3"/>
    <property type="match status" value="1"/>
</dbReference>